<dbReference type="PROSITE" id="PS51113">
    <property type="entry name" value="ZF_BTK"/>
    <property type="match status" value="1"/>
</dbReference>
<dbReference type="AlphaFoldDB" id="A0A553PAX3"/>
<dbReference type="GO" id="GO:0048468">
    <property type="term" value="P:cell development"/>
    <property type="evidence" value="ECO:0007669"/>
    <property type="project" value="UniProtKB-ARBA"/>
</dbReference>
<evidence type="ECO:0000256" key="2">
    <source>
        <dbReference type="ARBA" id="ARBA00022723"/>
    </source>
</evidence>
<reference evidence="13 14" key="1">
    <citation type="journal article" date="2018" name="Nat. Ecol. Evol.">
        <title>Genomic signatures of mitonuclear coevolution across populations of Tigriopus californicus.</title>
        <authorList>
            <person name="Barreto F.S."/>
            <person name="Watson E.T."/>
            <person name="Lima T.G."/>
            <person name="Willett C.S."/>
            <person name="Edmands S."/>
            <person name="Li W."/>
            <person name="Burton R.S."/>
        </authorList>
    </citation>
    <scope>NUCLEOTIDE SEQUENCE [LARGE SCALE GENOMIC DNA]</scope>
    <source>
        <strain evidence="13 14">San Diego</strain>
    </source>
</reference>
<dbReference type="Pfam" id="PF00169">
    <property type="entry name" value="PH"/>
    <property type="match status" value="1"/>
</dbReference>
<dbReference type="InterPro" id="IPR001562">
    <property type="entry name" value="Znf_Btk_motif"/>
</dbReference>
<dbReference type="InterPro" id="IPR036860">
    <property type="entry name" value="SH2_dom_sf"/>
</dbReference>
<dbReference type="Gene3D" id="2.30.29.30">
    <property type="entry name" value="Pleckstrin-homology domain (PH domain)/Phosphotyrosine-binding domain (PTB)"/>
    <property type="match status" value="1"/>
</dbReference>
<dbReference type="Proteomes" id="UP000318571">
    <property type="component" value="Chromosome 2"/>
</dbReference>
<evidence type="ECO:0000256" key="7">
    <source>
        <dbReference type="PROSITE-ProRule" id="PRU00192"/>
    </source>
</evidence>
<evidence type="ECO:0000256" key="9">
    <source>
        <dbReference type="SAM" id="MobiDB-lite"/>
    </source>
</evidence>
<dbReference type="GO" id="GO:0035556">
    <property type="term" value="P:intracellular signal transduction"/>
    <property type="evidence" value="ECO:0007669"/>
    <property type="project" value="InterPro"/>
</dbReference>
<dbReference type="GO" id="GO:0008270">
    <property type="term" value="F:zinc ion binding"/>
    <property type="evidence" value="ECO:0007669"/>
    <property type="project" value="UniProtKB-KW"/>
</dbReference>
<dbReference type="SMART" id="SM00233">
    <property type="entry name" value="PH"/>
    <property type="match status" value="1"/>
</dbReference>
<keyword evidence="2" id="KW-0479">Metal-binding</keyword>
<keyword evidence="5 6" id="KW-0727">SH2 domain</keyword>
<name>A0A553PAX3_TIGCA</name>
<proteinExistence type="predicted"/>
<organism evidence="13 14">
    <name type="scientific">Tigriopus californicus</name>
    <name type="common">Marine copepod</name>
    <dbReference type="NCBI Taxonomy" id="6832"/>
    <lineage>
        <taxon>Eukaryota</taxon>
        <taxon>Metazoa</taxon>
        <taxon>Ecdysozoa</taxon>
        <taxon>Arthropoda</taxon>
        <taxon>Crustacea</taxon>
        <taxon>Multicrustacea</taxon>
        <taxon>Hexanauplia</taxon>
        <taxon>Copepoda</taxon>
        <taxon>Harpacticoida</taxon>
        <taxon>Harpacticidae</taxon>
        <taxon>Tigriopus</taxon>
    </lineage>
</organism>
<dbReference type="InterPro" id="IPR043539">
    <property type="entry name" value="Grb2-like"/>
</dbReference>
<dbReference type="InterPro" id="IPR011993">
    <property type="entry name" value="PH-like_dom_sf"/>
</dbReference>
<dbReference type="Pfam" id="PF00018">
    <property type="entry name" value="SH3_1"/>
    <property type="match status" value="1"/>
</dbReference>
<evidence type="ECO:0000256" key="8">
    <source>
        <dbReference type="PROSITE-ProRule" id="PRU00432"/>
    </source>
</evidence>
<dbReference type="EMBL" id="VCGU01000005">
    <property type="protein sequence ID" value="TRY74799.1"/>
    <property type="molecule type" value="Genomic_DNA"/>
</dbReference>
<dbReference type="SMART" id="SM00107">
    <property type="entry name" value="BTK"/>
    <property type="match status" value="1"/>
</dbReference>
<evidence type="ECO:0000259" key="12">
    <source>
        <dbReference type="PROSITE" id="PS50003"/>
    </source>
</evidence>
<dbReference type="SMART" id="SM00326">
    <property type="entry name" value="SH3"/>
    <property type="match status" value="1"/>
</dbReference>
<gene>
    <name evidence="13" type="ORF">TCAL_07110</name>
</gene>
<dbReference type="PROSITE" id="PS50001">
    <property type="entry name" value="SH2"/>
    <property type="match status" value="1"/>
</dbReference>
<evidence type="ECO:0000256" key="6">
    <source>
        <dbReference type="PROSITE-ProRule" id="PRU00191"/>
    </source>
</evidence>
<dbReference type="CDD" id="cd11768">
    <property type="entry name" value="SH3_Tec_like"/>
    <property type="match status" value="1"/>
</dbReference>
<dbReference type="InterPro" id="IPR001849">
    <property type="entry name" value="PH_domain"/>
</dbReference>
<dbReference type="PANTHER" id="PTHR46037">
    <property type="entry name" value="PROTEIN ENHANCER OF SEVENLESS 2B"/>
    <property type="match status" value="1"/>
</dbReference>
<evidence type="ECO:0000256" key="3">
    <source>
        <dbReference type="ARBA" id="ARBA00022771"/>
    </source>
</evidence>
<dbReference type="Pfam" id="PF00779">
    <property type="entry name" value="BTK"/>
    <property type="match status" value="1"/>
</dbReference>
<comment type="caution">
    <text evidence="13">The sequence shown here is derived from an EMBL/GenBank/DDBJ whole genome shotgun (WGS) entry which is preliminary data.</text>
</comment>
<dbReference type="PROSITE" id="PS50003">
    <property type="entry name" value="PH_DOMAIN"/>
    <property type="match status" value="1"/>
</dbReference>
<keyword evidence="4" id="KW-0862">Zinc</keyword>
<dbReference type="Gene3D" id="2.30.30.40">
    <property type="entry name" value="SH3 Domains"/>
    <property type="match status" value="1"/>
</dbReference>
<feature type="compositionally biased region" description="Polar residues" evidence="9">
    <location>
        <begin position="8"/>
        <end position="29"/>
    </location>
</feature>
<evidence type="ECO:0000256" key="5">
    <source>
        <dbReference type="ARBA" id="ARBA00022999"/>
    </source>
</evidence>
<sequence>MGKIIQDQPANSTLASATNESQEGSQQLGGTDEVVKKSWMTKRSQLKSRFSFSNYKDRWFVLTRTTLAYYDGADSMKKKQKGRIQLKDVRLIEKVSLRDESKSHSFQIGYKENGQSYFLYIQAKSDSERDEWIQLIRNLCRSNPSLADKFHPTQYANGRWTCCGEASRYGGTGGCEHITWTARQTKSDPVPPLPVTAIAPLAAQQNLVVEEPPALPLPVPVPLPPNAKIVTAVYPFTAIEQGELTLVKGEDYAVLDDSQDHWWQVQNARGEVGFIPSNYVKEKDALGLQNYDWYVSDMSRQRAEHLLKSEDKEGCFVVRNSSTRGLYTLSLYTRIPHSQTMRLCWAANPDDRPAFRTLKEDMFGIIQAHQMD</sequence>
<evidence type="ECO:0000313" key="13">
    <source>
        <dbReference type="EMBL" id="TRY74799.1"/>
    </source>
</evidence>
<dbReference type="CDD" id="cd01238">
    <property type="entry name" value="PH_Btk"/>
    <property type="match status" value="1"/>
</dbReference>
<evidence type="ECO:0000256" key="1">
    <source>
        <dbReference type="ARBA" id="ARBA00022443"/>
    </source>
</evidence>
<feature type="domain" description="SH2" evidence="10">
    <location>
        <begin position="293"/>
        <end position="331"/>
    </location>
</feature>
<evidence type="ECO:0000259" key="10">
    <source>
        <dbReference type="PROSITE" id="PS50001"/>
    </source>
</evidence>
<protein>
    <recommendedName>
        <fullName evidence="15">Tyrosine-protein kinase</fullName>
    </recommendedName>
</protein>
<dbReference type="Gene3D" id="3.30.505.10">
    <property type="entry name" value="SH2 domain"/>
    <property type="match status" value="1"/>
</dbReference>
<accession>A0A553PAX3</accession>
<dbReference type="SMART" id="SM00252">
    <property type="entry name" value="SH2"/>
    <property type="match status" value="1"/>
</dbReference>
<feature type="domain" description="PH" evidence="12">
    <location>
        <begin position="33"/>
        <end position="141"/>
    </location>
</feature>
<dbReference type="OMA" id="MRLCWAA"/>
<keyword evidence="3 8" id="KW-0863">Zinc-finger</keyword>
<dbReference type="Pfam" id="PF00017">
    <property type="entry name" value="SH2"/>
    <property type="match status" value="1"/>
</dbReference>
<dbReference type="SUPFAM" id="SSF50044">
    <property type="entry name" value="SH3-domain"/>
    <property type="match status" value="1"/>
</dbReference>
<dbReference type="SUPFAM" id="SSF55550">
    <property type="entry name" value="SH2 domain"/>
    <property type="match status" value="1"/>
</dbReference>
<evidence type="ECO:0008006" key="15">
    <source>
        <dbReference type="Google" id="ProtNLM"/>
    </source>
</evidence>
<feature type="region of interest" description="Disordered" evidence="9">
    <location>
        <begin position="1"/>
        <end position="30"/>
    </location>
</feature>
<dbReference type="STRING" id="6832.A0A553PAX3"/>
<dbReference type="InterPro" id="IPR001452">
    <property type="entry name" value="SH3_domain"/>
</dbReference>
<dbReference type="InterPro" id="IPR036028">
    <property type="entry name" value="SH3-like_dom_sf"/>
</dbReference>
<evidence type="ECO:0000256" key="4">
    <source>
        <dbReference type="ARBA" id="ARBA00022833"/>
    </source>
</evidence>
<evidence type="ECO:0000313" key="14">
    <source>
        <dbReference type="Proteomes" id="UP000318571"/>
    </source>
</evidence>
<dbReference type="PROSITE" id="PS50002">
    <property type="entry name" value="SH3"/>
    <property type="match status" value="1"/>
</dbReference>
<dbReference type="InterPro" id="IPR000980">
    <property type="entry name" value="SH2"/>
</dbReference>
<dbReference type="SUPFAM" id="SSF50729">
    <property type="entry name" value="PH domain-like"/>
    <property type="match status" value="1"/>
</dbReference>
<evidence type="ECO:0000259" key="11">
    <source>
        <dbReference type="PROSITE" id="PS50002"/>
    </source>
</evidence>
<keyword evidence="14" id="KW-1185">Reference proteome</keyword>
<feature type="domain" description="SH3" evidence="11">
    <location>
        <begin position="225"/>
        <end position="285"/>
    </location>
</feature>
<keyword evidence="1 7" id="KW-0728">SH3 domain</keyword>